<feature type="transmembrane region" description="Helical" evidence="5">
    <location>
        <begin position="37"/>
        <end position="57"/>
    </location>
</feature>
<feature type="transmembrane region" description="Helical" evidence="5">
    <location>
        <begin position="72"/>
        <end position="98"/>
    </location>
</feature>
<comment type="subcellular location">
    <subcellularLocation>
        <location evidence="1">Membrane</location>
        <topology evidence="1">Multi-pass membrane protein</topology>
    </subcellularLocation>
</comment>
<evidence type="ECO:0000259" key="6">
    <source>
        <dbReference type="Pfam" id="PF03151"/>
    </source>
</evidence>
<dbReference type="AlphaFoldDB" id="A0A9K3H7N0"/>
<organism evidence="7 8">
    <name type="scientific">Helianthus annuus</name>
    <name type="common">Common sunflower</name>
    <dbReference type="NCBI Taxonomy" id="4232"/>
    <lineage>
        <taxon>Eukaryota</taxon>
        <taxon>Viridiplantae</taxon>
        <taxon>Streptophyta</taxon>
        <taxon>Embryophyta</taxon>
        <taxon>Tracheophyta</taxon>
        <taxon>Spermatophyta</taxon>
        <taxon>Magnoliopsida</taxon>
        <taxon>eudicotyledons</taxon>
        <taxon>Gunneridae</taxon>
        <taxon>Pentapetalae</taxon>
        <taxon>asterids</taxon>
        <taxon>campanulids</taxon>
        <taxon>Asterales</taxon>
        <taxon>Asteraceae</taxon>
        <taxon>Asteroideae</taxon>
        <taxon>Heliantheae alliance</taxon>
        <taxon>Heliantheae</taxon>
        <taxon>Helianthus</taxon>
    </lineage>
</organism>
<keyword evidence="3 5" id="KW-1133">Transmembrane helix</keyword>
<dbReference type="GO" id="GO:0016020">
    <property type="term" value="C:membrane"/>
    <property type="evidence" value="ECO:0007669"/>
    <property type="project" value="UniProtKB-SubCell"/>
</dbReference>
<feature type="domain" description="Sugar phosphate transporter" evidence="6">
    <location>
        <begin position="12"/>
        <end position="104"/>
    </location>
</feature>
<evidence type="ECO:0000256" key="2">
    <source>
        <dbReference type="ARBA" id="ARBA00022692"/>
    </source>
</evidence>
<dbReference type="Gramene" id="mRNA:HanXRQr2_Chr14g0655641">
    <property type="protein sequence ID" value="mRNA:HanXRQr2_Chr14g0655641"/>
    <property type="gene ID" value="HanXRQr2_Chr14g0655641"/>
</dbReference>
<accession>A0A9K3H7N0</accession>
<reference evidence="7" key="2">
    <citation type="submission" date="2020-06" db="EMBL/GenBank/DDBJ databases">
        <title>Helianthus annuus Genome sequencing and assembly Release 2.</title>
        <authorList>
            <person name="Gouzy J."/>
            <person name="Langlade N."/>
            <person name="Munos S."/>
        </authorList>
    </citation>
    <scope>NUCLEOTIDE SEQUENCE</scope>
    <source>
        <tissue evidence="7">Leaves</tissue>
    </source>
</reference>
<dbReference type="InterPro" id="IPR004853">
    <property type="entry name" value="Sugar_P_trans_dom"/>
</dbReference>
<reference evidence="7" key="1">
    <citation type="journal article" date="2017" name="Nature">
        <title>The sunflower genome provides insights into oil metabolism, flowering and Asterid evolution.</title>
        <authorList>
            <person name="Badouin H."/>
            <person name="Gouzy J."/>
            <person name="Grassa C.J."/>
            <person name="Murat F."/>
            <person name="Staton S.E."/>
            <person name="Cottret L."/>
            <person name="Lelandais-Briere C."/>
            <person name="Owens G.L."/>
            <person name="Carrere S."/>
            <person name="Mayjonade B."/>
            <person name="Legrand L."/>
            <person name="Gill N."/>
            <person name="Kane N.C."/>
            <person name="Bowers J.E."/>
            <person name="Hubner S."/>
            <person name="Bellec A."/>
            <person name="Berard A."/>
            <person name="Berges H."/>
            <person name="Blanchet N."/>
            <person name="Boniface M.C."/>
            <person name="Brunel D."/>
            <person name="Catrice O."/>
            <person name="Chaidir N."/>
            <person name="Claudel C."/>
            <person name="Donnadieu C."/>
            <person name="Faraut T."/>
            <person name="Fievet G."/>
            <person name="Helmstetter N."/>
            <person name="King M."/>
            <person name="Knapp S.J."/>
            <person name="Lai Z."/>
            <person name="Le Paslier M.C."/>
            <person name="Lippi Y."/>
            <person name="Lorenzon L."/>
            <person name="Mandel J.R."/>
            <person name="Marage G."/>
            <person name="Marchand G."/>
            <person name="Marquand E."/>
            <person name="Bret-Mestries E."/>
            <person name="Morien E."/>
            <person name="Nambeesan S."/>
            <person name="Nguyen T."/>
            <person name="Pegot-Espagnet P."/>
            <person name="Pouilly N."/>
            <person name="Raftis F."/>
            <person name="Sallet E."/>
            <person name="Schiex T."/>
            <person name="Thomas J."/>
            <person name="Vandecasteele C."/>
            <person name="Vares D."/>
            <person name="Vear F."/>
            <person name="Vautrin S."/>
            <person name="Crespi M."/>
            <person name="Mangin B."/>
            <person name="Burke J.M."/>
            <person name="Salse J."/>
            <person name="Munos S."/>
            <person name="Vincourt P."/>
            <person name="Rieseberg L.H."/>
            <person name="Langlade N.B."/>
        </authorList>
    </citation>
    <scope>NUCLEOTIDE SEQUENCE</scope>
    <source>
        <tissue evidence="7">Leaves</tissue>
    </source>
</reference>
<evidence type="ECO:0000313" key="7">
    <source>
        <dbReference type="EMBL" id="KAF5770095.1"/>
    </source>
</evidence>
<dbReference type="Pfam" id="PF03151">
    <property type="entry name" value="TPT"/>
    <property type="match status" value="1"/>
</dbReference>
<evidence type="ECO:0000256" key="1">
    <source>
        <dbReference type="ARBA" id="ARBA00004141"/>
    </source>
</evidence>
<evidence type="ECO:0000256" key="3">
    <source>
        <dbReference type="ARBA" id="ARBA00022989"/>
    </source>
</evidence>
<gene>
    <name evidence="7" type="ORF">HanXRQr2_Chr14g0655641</name>
</gene>
<evidence type="ECO:0000256" key="5">
    <source>
        <dbReference type="SAM" id="Phobius"/>
    </source>
</evidence>
<keyword evidence="8" id="KW-1185">Reference proteome</keyword>
<dbReference type="InterPro" id="IPR050186">
    <property type="entry name" value="TPT_transporter"/>
</dbReference>
<name>A0A9K3H7N0_HELAN</name>
<protein>
    <submittedName>
        <fullName evidence="7">Sugar phosphate transporter domain-containing protein</fullName>
    </submittedName>
</protein>
<sequence length="104" mass="11462">MRLTVIAPGSAIIIRYFLNVIFNILNKKIYNYFPYPYFVSAIHLGVGVVYCLGSWTVGLPKHVPIDSNLLKLLIPVAFCHALGHVTSNISFAAVAVSFTHTIKA</sequence>
<dbReference type="EMBL" id="MNCJ02000329">
    <property type="protein sequence ID" value="KAF5770095.1"/>
    <property type="molecule type" value="Genomic_DNA"/>
</dbReference>
<dbReference type="PANTHER" id="PTHR11132">
    <property type="entry name" value="SOLUTE CARRIER FAMILY 35"/>
    <property type="match status" value="1"/>
</dbReference>
<evidence type="ECO:0000256" key="4">
    <source>
        <dbReference type="ARBA" id="ARBA00023136"/>
    </source>
</evidence>
<dbReference type="Proteomes" id="UP000215914">
    <property type="component" value="Unassembled WGS sequence"/>
</dbReference>
<comment type="caution">
    <text evidence="7">The sequence shown here is derived from an EMBL/GenBank/DDBJ whole genome shotgun (WGS) entry which is preliminary data.</text>
</comment>
<evidence type="ECO:0000313" key="8">
    <source>
        <dbReference type="Proteomes" id="UP000215914"/>
    </source>
</evidence>
<keyword evidence="2 5" id="KW-0812">Transmembrane</keyword>
<proteinExistence type="predicted"/>
<feature type="transmembrane region" description="Helical" evidence="5">
    <location>
        <begin position="6"/>
        <end position="25"/>
    </location>
</feature>
<keyword evidence="4 5" id="KW-0472">Membrane</keyword>